<proteinExistence type="predicted"/>
<reference evidence="1" key="1">
    <citation type="submission" date="2018-05" db="EMBL/GenBank/DDBJ databases">
        <authorList>
            <person name="Lanie J.A."/>
            <person name="Ng W.-L."/>
            <person name="Kazmierczak K.M."/>
            <person name="Andrzejewski T.M."/>
            <person name="Davidsen T.M."/>
            <person name="Wayne K.J."/>
            <person name="Tettelin H."/>
            <person name="Glass J.I."/>
            <person name="Rusch D."/>
            <person name="Podicherti R."/>
            <person name="Tsui H.-C.T."/>
            <person name="Winkler M.E."/>
        </authorList>
    </citation>
    <scope>NUCLEOTIDE SEQUENCE</scope>
</reference>
<protein>
    <submittedName>
        <fullName evidence="1">Uncharacterized protein</fullName>
    </submittedName>
</protein>
<gene>
    <name evidence="1" type="ORF">METZ01_LOCUS310207</name>
</gene>
<sequence>MSFSPPLFAKGPPPGTGAGDTKANIMIMLDESRSMRQIDGAVIGIHTSTYDVAVANNGYVFAPSQIGHKIFILDSNSLYSVKGIFGAWNWYNNSTDGIARFNLPSEIALDQGDSTDEFIYVANHGKQTGQNGFYDGVEGRYILKACTGIIITA</sequence>
<dbReference type="AlphaFoldDB" id="A0A382N865"/>
<feature type="non-terminal residue" evidence="1">
    <location>
        <position position="153"/>
    </location>
</feature>
<name>A0A382N865_9ZZZZ</name>
<evidence type="ECO:0000313" key="1">
    <source>
        <dbReference type="EMBL" id="SVC57353.1"/>
    </source>
</evidence>
<organism evidence="1">
    <name type="scientific">marine metagenome</name>
    <dbReference type="NCBI Taxonomy" id="408172"/>
    <lineage>
        <taxon>unclassified sequences</taxon>
        <taxon>metagenomes</taxon>
        <taxon>ecological metagenomes</taxon>
    </lineage>
</organism>
<accession>A0A382N865</accession>
<dbReference type="EMBL" id="UINC01098657">
    <property type="protein sequence ID" value="SVC57353.1"/>
    <property type="molecule type" value="Genomic_DNA"/>
</dbReference>